<comment type="caution">
    <text evidence="2">The sequence shown here is derived from an EMBL/GenBank/DDBJ whole genome shotgun (WGS) entry which is preliminary data.</text>
</comment>
<gene>
    <name evidence="2" type="ORF">PECAL_5P21340</name>
</gene>
<dbReference type="AlphaFoldDB" id="A0A8J2T0R9"/>
<dbReference type="InterPro" id="IPR023375">
    <property type="entry name" value="ADC_dom_sf"/>
</dbReference>
<dbReference type="SUPFAM" id="SSF160104">
    <property type="entry name" value="Acetoacetate decarboxylase-like"/>
    <property type="match status" value="1"/>
</dbReference>
<protein>
    <recommendedName>
        <fullName evidence="4">Acetoacetate decarboxylase</fullName>
    </recommendedName>
</protein>
<dbReference type="Proteomes" id="UP000789595">
    <property type="component" value="Unassembled WGS sequence"/>
</dbReference>
<keyword evidence="1" id="KW-0472">Membrane</keyword>
<proteinExistence type="predicted"/>
<organism evidence="2 3">
    <name type="scientific">Pelagomonas calceolata</name>
    <dbReference type="NCBI Taxonomy" id="35677"/>
    <lineage>
        <taxon>Eukaryota</taxon>
        <taxon>Sar</taxon>
        <taxon>Stramenopiles</taxon>
        <taxon>Ochrophyta</taxon>
        <taxon>Pelagophyceae</taxon>
        <taxon>Pelagomonadales</taxon>
        <taxon>Pelagomonadaceae</taxon>
        <taxon>Pelagomonas</taxon>
    </lineage>
</organism>
<evidence type="ECO:0000313" key="2">
    <source>
        <dbReference type="EMBL" id="CAH0377594.1"/>
    </source>
</evidence>
<keyword evidence="3" id="KW-1185">Reference proteome</keyword>
<accession>A0A8J2T0R9</accession>
<feature type="transmembrane region" description="Helical" evidence="1">
    <location>
        <begin position="332"/>
        <end position="355"/>
    </location>
</feature>
<dbReference type="GO" id="GO:0016829">
    <property type="term" value="F:lyase activity"/>
    <property type="evidence" value="ECO:0007669"/>
    <property type="project" value="InterPro"/>
</dbReference>
<name>A0A8J2T0R9_9STRA</name>
<evidence type="ECO:0000256" key="1">
    <source>
        <dbReference type="SAM" id="Phobius"/>
    </source>
</evidence>
<dbReference type="Pfam" id="PF06314">
    <property type="entry name" value="ADC"/>
    <property type="match status" value="1"/>
</dbReference>
<evidence type="ECO:0000313" key="3">
    <source>
        <dbReference type="Proteomes" id="UP000789595"/>
    </source>
</evidence>
<evidence type="ECO:0008006" key="4">
    <source>
        <dbReference type="Google" id="ProtNLM"/>
    </source>
</evidence>
<keyword evidence="1" id="KW-1133">Transmembrane helix</keyword>
<dbReference type="EMBL" id="CAKKNE010000005">
    <property type="protein sequence ID" value="CAH0377594.1"/>
    <property type="molecule type" value="Genomic_DNA"/>
</dbReference>
<reference evidence="2" key="1">
    <citation type="submission" date="2021-11" db="EMBL/GenBank/DDBJ databases">
        <authorList>
            <consortium name="Genoscope - CEA"/>
            <person name="William W."/>
        </authorList>
    </citation>
    <scope>NUCLEOTIDE SEQUENCE</scope>
</reference>
<dbReference type="Gene3D" id="2.40.400.10">
    <property type="entry name" value="Acetoacetate decarboxylase-like"/>
    <property type="match status" value="1"/>
</dbReference>
<keyword evidence="1" id="KW-0812">Transmembrane</keyword>
<sequence length="359" mass="38508">MKKRITVASAVVAAAAAVMSALLARRAQFFAKPKRSNETFTTSAGPVELPVRYSDGSLMGAFWLVEETKAAALLPDNLEPLLLPGRNAAAGLFMMDYRNSTLGPYGEVGIGIQAVRKGTGATLIGYLWDMVANVFHVDEMLSLFEQDDSGLYVVTLPVTTQFSVAGGREVWGFPKYLAEMQSDFSDPKKASFALGDEFSATLEQGFTIPTPGLPFLTYTEQPNADITRTKIRVGHTFRWGGALELTVHGDGPTAAAIKKLGLADSPALAVFRTDGVKADLPAGKRLPFLYSTKDIPTPPPSYVSDKHVFEGFTAPTPPVEETPRASYELDPALIQLVGVLCLIGGCLGLVVYAILSIDE</sequence>
<dbReference type="InterPro" id="IPR010451">
    <property type="entry name" value="Acetoacetate_decarboxylase"/>
</dbReference>